<evidence type="ECO:0000259" key="20">
    <source>
        <dbReference type="Pfam" id="PF13452"/>
    </source>
</evidence>
<organism evidence="24 25">
    <name type="scientific">Drechslerella dactyloides</name>
    <name type="common">Nematode-trapping fungus</name>
    <name type="synonym">Arthrobotrys dactyloides</name>
    <dbReference type="NCBI Taxonomy" id="74499"/>
    <lineage>
        <taxon>Eukaryota</taxon>
        <taxon>Fungi</taxon>
        <taxon>Dikarya</taxon>
        <taxon>Ascomycota</taxon>
        <taxon>Pezizomycotina</taxon>
        <taxon>Orbiliomycetes</taxon>
        <taxon>Orbiliales</taxon>
        <taxon>Orbiliaceae</taxon>
        <taxon>Drechslerella</taxon>
    </lineage>
</organism>
<evidence type="ECO:0000256" key="15">
    <source>
        <dbReference type="ARBA" id="ARBA00048835"/>
    </source>
</evidence>
<evidence type="ECO:0000256" key="14">
    <source>
        <dbReference type="ARBA" id="ARBA00048572"/>
    </source>
</evidence>
<dbReference type="InterPro" id="IPR039569">
    <property type="entry name" value="FAS1-like_DH_region"/>
</dbReference>
<proteinExistence type="inferred from homology"/>
<sequence length="2227" mass="248202">MYGTGITTGVSTPHTASSLRPLVLSHGSLEHTLLIPTSSHFHATQLRDHFNASLPAATEELAQDDEPSSVPELVARFLGFVATQVSEGEDDEQGSYEDVLRLVLAEFETRFLRGNEVHAIASALPGIPSKHQVTIRSYYSARLAANRPIKSHASALLRAAEAGNAKVFVAFGGQGNIEEYFDELREIYNVYNGLIEDFICRGAALLLKLSSDPRAGKVYSKGIDIMRWLQDPDVTPDIGYLVSAPVSFPLIGLIQLCHYAVACRILGLEPGQVRSLFKGTTGHSQGIVTAAAISLASSWESFEKVAKDTIELLFWIGCRSQQTYPVTALAPSTFRDSIAQGEGSPTPMLSVRDMPKSAVQTYVDKTNQHLPADRHIHISLVNGARNVVVTGPPQSLYGLNLTLRKVKAATGQDQSKIPFTERKSRFVNRFLPISAPFHSPYLEPAASVIEQDVRHIVFSRNDFAIPVYETHEGKDLRTAEGEDNVVPELIRMITHYRVQWEKATQFTGATHILDLGPGGISGIGALTHRNKDGTGVRVILAGTIEGSNAELGFKPELFDRDDAHAVKYNVDWVKEHGPKLIKTKTGETYVDTKFSRLLGLPPIVVAGMTPATVPWDFVAATMNAGYHIELGGGGYYNAKGMTEALRKLEAGTTPGAGITVNCIYVNPRAMAWQIPLIQNLRAEGVPIKGLTIGAGVPSLEVANEYIETLGLKHIAFKPGSLDGIQQVINIAQANPTFPVILQWTGGRGGGHHSYEDFHQPILAMYGRIRRCNNIILIAGSGFGGSEDTYPYLTGKWAEKYAYPPMPFDGILFGSRMMVAKEAHTSKNAKKAICDAPGLDDKDWEKTYKGAAGGVITVKSEMGEPIHKLATRGVLFWHEMDQTIFNLDKAKRIPELKKRRDHIIKKLNADFQKTWFGCNAAGEAVDLEDMTYAEVVNRMVELMYVKHERRWIDKTLKSLTGDFIRRVEERFTSAEGKPSLLQNYADLDDPFPTVAKVIAAYPEAKAQLINAQDMQHFLMLCQRRGQKPVPFVPALDENFEFWFKKDSLWQSEDLEAVVGQDVGRTCILQGPMAAKYSTIPDEPVKDILDGIHEGHIKSLLADMYSGNAASIPTVEYFGGKPVEEADEPDVDGLTIIRDGNKTIYRLSTSSVLPDAGTWMNLLAGNKHSWRHALFTSDVIVQGSKYQDSPIRRVFAPAAGSLIQITNPDDPENTVITFQEANHGQWTKTIEVKKEKNIIKLELLEHRTADGKPCGMPLLFSYHPETGLWFGAGEKFDSSISVEDVFEGGEATVTGQAIADFVDAVGNRGEAFVERSGSEKIISAPMDFAIVVGWKAIIKAVFPKSIDGDLLKLVHLSNGFRMLPGAEPLQKGDTVTTTALINAVLNQDSGKMFLYRGVYTDFENTFQRKQETPMQVHLATTKDVAVLRSKEWFCLDDQDIDLLNKTLTFRLSTLLRYKNRETFSSVRTLGQVLYELPTKEIIQRNGTSIEQPVLFENAIPLHSKTPLEIRAPASNEAKYANLEGTITHGMYSSAAVRAFVETWAAENNIGRLRHSGMVGGRKIIKLEVVNKETEEKVLDGEAEVEQPVSASPVAREVWDRADKHFMDNYGFSIVEIVRHNPKELTVHFGGPIGKAIRQNYMAMTFETVNADGSTKSERMFKEIDESTTCYTYRSPTGLLSATQFTQPALTLMEKASFEDMRSRGLVQRESMFAGHSLGEYSALAALAEVMPIESLVSVVFYRGLTMQVAVERDEQGRSNYSMCAVNPSRVSKNFSEQALQFVVDNISTETGWLLEIVNLNVYNQQYVCAGDLRALDTLTSVLNFLRHQKIDIQSLMQKMSLEDVKSKLLEIRGLATIPLRGIDKINKSSIDPSKLIGKYIPNVTARPPRIGNVLANWEKSMNTTLVPDGTTYWGHYDRIAEVNGSFNVFEKMWAAWYAYMANDVLATGIMSFVMHELVYFGRSLPWIIIDAIPYFRRWKIQEAKLPNAAQQWRCTKAVLFTHFTIELPQIWLFHPLAKAAGMSTDVPFPAWTTMAYQIAIFFVLEDAWHYWFHRLFHYGPFYKHIHKIHHEHSAPFGLAAEYAHPLEVLMLGLGTVFSPVLFCVFNGGDFHILTMYIWICLRLFQAIDAHSGYDFPWSLHQFIPFWAGASHHDIHHEKFIGNYASSFRWWDYMLDTEAGPEAQKRRRDKKRAERDALAIKEQQKLSMESMGEEAAIMGSQISVGAEKGM</sequence>
<dbReference type="Gene3D" id="6.10.60.10">
    <property type="match status" value="1"/>
</dbReference>
<dbReference type="GO" id="GO:0004318">
    <property type="term" value="F:enoyl-[acyl-carrier-protein] reductase (NADH) activity"/>
    <property type="evidence" value="ECO:0007669"/>
    <property type="project" value="UniProtKB-EC"/>
</dbReference>
<evidence type="ECO:0000259" key="21">
    <source>
        <dbReference type="Pfam" id="PF16073"/>
    </source>
</evidence>
<evidence type="ECO:0000256" key="4">
    <source>
        <dbReference type="ARBA" id="ARBA00022801"/>
    </source>
</evidence>
<name>A0AAD6NM03_DREDA</name>
<feature type="domain" description="Starter acyltransferase (SAT)" evidence="21">
    <location>
        <begin position="170"/>
        <end position="422"/>
    </location>
</feature>
<dbReference type="InterPro" id="IPR041099">
    <property type="entry name" value="FAS1_N"/>
</dbReference>
<dbReference type="FunFam" id="3.30.70.2430:FF:000001">
    <property type="entry name" value="Fatty acid synthase subunit beta"/>
    <property type="match status" value="1"/>
</dbReference>
<evidence type="ECO:0000313" key="24">
    <source>
        <dbReference type="EMBL" id="KAJ6262915.1"/>
    </source>
</evidence>
<dbReference type="Pfam" id="PF17951">
    <property type="entry name" value="FAS_meander"/>
    <property type="match status" value="1"/>
</dbReference>
<dbReference type="FunFam" id="1.20.930.70:FF:000001">
    <property type="entry name" value="Fatty acid synthase beta subunit dehydratase"/>
    <property type="match status" value="1"/>
</dbReference>
<keyword evidence="3" id="KW-0808">Transferase</keyword>
<comment type="catalytic activity">
    <reaction evidence="15">
        <text>holo-[ACP] + acetyl-CoA = acetyl-[ACP] + CoA</text>
        <dbReference type="Rhea" id="RHEA:41788"/>
        <dbReference type="Rhea" id="RHEA-COMP:9621"/>
        <dbReference type="Rhea" id="RHEA-COMP:9685"/>
        <dbReference type="ChEBI" id="CHEBI:57287"/>
        <dbReference type="ChEBI" id="CHEBI:57288"/>
        <dbReference type="ChEBI" id="CHEBI:64479"/>
        <dbReference type="ChEBI" id="CHEBI:78446"/>
        <dbReference type="EC" id="2.3.1.38"/>
    </reaction>
</comment>
<comment type="catalytic activity">
    <reaction evidence="12">
        <text>holo-[ACP] + malonyl-CoA = malonyl-[ACP] + CoA</text>
        <dbReference type="Rhea" id="RHEA:41792"/>
        <dbReference type="Rhea" id="RHEA-COMP:9623"/>
        <dbReference type="Rhea" id="RHEA-COMP:9685"/>
        <dbReference type="ChEBI" id="CHEBI:57287"/>
        <dbReference type="ChEBI" id="CHEBI:57384"/>
        <dbReference type="ChEBI" id="CHEBI:64479"/>
        <dbReference type="ChEBI" id="CHEBI:78449"/>
        <dbReference type="EC" id="2.3.1.39"/>
    </reaction>
</comment>
<dbReference type="PIRSF" id="PIRSF005562">
    <property type="entry name" value="FAS_yeast_beta"/>
    <property type="match status" value="1"/>
</dbReference>
<dbReference type="InterPro" id="IPR013785">
    <property type="entry name" value="Aldolase_TIM"/>
</dbReference>
<feature type="active site" description="For malonyltransferase activity" evidence="16">
    <location>
        <position position="1714"/>
    </location>
</feature>
<dbReference type="InterPro" id="IPR003965">
    <property type="entry name" value="Fatty_acid_synthase"/>
</dbReference>
<evidence type="ECO:0000256" key="7">
    <source>
        <dbReference type="ARBA" id="ARBA00023027"/>
    </source>
</evidence>
<dbReference type="GO" id="GO:0005835">
    <property type="term" value="C:fatty acid synthase complex"/>
    <property type="evidence" value="ECO:0007669"/>
    <property type="project" value="InterPro"/>
</dbReference>
<keyword evidence="4" id="KW-0378">Hydrolase</keyword>
<dbReference type="InterPro" id="IPR001227">
    <property type="entry name" value="Ac_transferase_dom_sf"/>
</dbReference>
<dbReference type="Gene3D" id="1.20.930.70">
    <property type="match status" value="1"/>
</dbReference>
<dbReference type="InterPro" id="IPR016035">
    <property type="entry name" value="Acyl_Trfase/lysoPLipase"/>
</dbReference>
<evidence type="ECO:0000259" key="18">
    <source>
        <dbReference type="Pfam" id="PF04116"/>
    </source>
</evidence>
<evidence type="ECO:0000256" key="3">
    <source>
        <dbReference type="ARBA" id="ARBA00022679"/>
    </source>
</evidence>
<feature type="domain" description="Malonyl-CoA:ACP transacylase (MAT)" evidence="17">
    <location>
        <begin position="1588"/>
        <end position="1835"/>
    </location>
</feature>
<dbReference type="GO" id="GO:0016297">
    <property type="term" value="F:fatty acyl-[ACP] hydrolase activity"/>
    <property type="evidence" value="ECO:0007669"/>
    <property type="project" value="UniProtKB-EC"/>
</dbReference>
<dbReference type="Pfam" id="PF13452">
    <property type="entry name" value="FAS1_DH_region"/>
    <property type="match status" value="1"/>
</dbReference>
<evidence type="ECO:0000256" key="2">
    <source>
        <dbReference type="ARBA" id="ARBA00010009"/>
    </source>
</evidence>
<dbReference type="SUPFAM" id="SSF51412">
    <property type="entry name" value="Inosine monophosphate dehydrogenase (IMPDH)"/>
    <property type="match status" value="1"/>
</dbReference>
<feature type="domain" description="Fatty acid synthase meander beta sheet" evidence="23">
    <location>
        <begin position="1149"/>
        <end position="1266"/>
    </location>
</feature>
<dbReference type="InterPro" id="IPR040883">
    <property type="entry name" value="FAS_meander"/>
</dbReference>
<dbReference type="FunFam" id="1.20.1050.120:FF:000001">
    <property type="entry name" value="Fatty acid synthase beta subunit dehydratase"/>
    <property type="match status" value="1"/>
</dbReference>
<evidence type="ECO:0000259" key="23">
    <source>
        <dbReference type="Pfam" id="PF17951"/>
    </source>
</evidence>
<protein>
    <submittedName>
        <fullName evidence="24">Fatty acid synthase subunit beta</fullName>
    </submittedName>
</protein>
<dbReference type="GO" id="GO:0004314">
    <property type="term" value="F:[acyl-carrier-protein] S-malonyltransferase activity"/>
    <property type="evidence" value="ECO:0007669"/>
    <property type="project" value="UniProtKB-EC"/>
</dbReference>
<keyword evidence="6" id="KW-0560">Oxidoreductase</keyword>
<evidence type="ECO:0000256" key="9">
    <source>
        <dbReference type="ARBA" id="ARBA00023268"/>
    </source>
</evidence>
<dbReference type="Gene3D" id="3.40.366.10">
    <property type="entry name" value="Malonyl-Coenzyme A Acyl Carrier Protein, domain 2"/>
    <property type="match status" value="3"/>
</dbReference>
<dbReference type="FunFam" id="3.20.20.70:FF:000078">
    <property type="entry name" value="Fatty acid synthase beta subunit dehydratase"/>
    <property type="match status" value="1"/>
</dbReference>
<dbReference type="Gene3D" id="3.30.70.2430">
    <property type="match status" value="1"/>
</dbReference>
<evidence type="ECO:0000256" key="1">
    <source>
        <dbReference type="ARBA" id="ARBA00001055"/>
    </source>
</evidence>
<dbReference type="Pfam" id="PF17828">
    <property type="entry name" value="FAS_N"/>
    <property type="match status" value="1"/>
</dbReference>
<evidence type="ECO:0000259" key="22">
    <source>
        <dbReference type="Pfam" id="PF17828"/>
    </source>
</evidence>
<keyword evidence="25" id="KW-1185">Reference proteome</keyword>
<comment type="catalytic activity">
    <reaction evidence="1">
        <text>a (3R)-hydroxyacyl-[ACP] = a (2E)-enoyl-[ACP] + H2O</text>
        <dbReference type="Rhea" id="RHEA:13097"/>
        <dbReference type="Rhea" id="RHEA-COMP:9925"/>
        <dbReference type="Rhea" id="RHEA-COMP:9945"/>
        <dbReference type="ChEBI" id="CHEBI:15377"/>
        <dbReference type="ChEBI" id="CHEBI:78784"/>
        <dbReference type="ChEBI" id="CHEBI:78827"/>
        <dbReference type="EC" id="4.2.1.59"/>
    </reaction>
</comment>
<dbReference type="Gene3D" id="1.20.1050.120">
    <property type="match status" value="1"/>
</dbReference>
<feature type="active site" description="For acetyltransferase activity" evidence="16">
    <location>
        <position position="284"/>
    </location>
</feature>
<dbReference type="PANTHER" id="PTHR10982">
    <property type="entry name" value="MALONYL COA-ACYL CARRIER PROTEIN TRANSACYLASE"/>
    <property type="match status" value="1"/>
</dbReference>
<evidence type="ECO:0000256" key="16">
    <source>
        <dbReference type="PIRSR" id="PIRSR005562-1"/>
    </source>
</evidence>
<dbReference type="InterPro" id="IPR029069">
    <property type="entry name" value="HotDog_dom_sf"/>
</dbReference>
<dbReference type="Gene3D" id="3.30.1120.100">
    <property type="match status" value="1"/>
</dbReference>
<evidence type="ECO:0000256" key="10">
    <source>
        <dbReference type="ARBA" id="ARBA00033756"/>
    </source>
</evidence>
<feature type="domain" description="Fatty acid synthase subunit beta N-terminal" evidence="22">
    <location>
        <begin position="18"/>
        <end position="142"/>
    </location>
</feature>
<dbReference type="PANTHER" id="PTHR10982:SF21">
    <property type="entry name" value="FATTY ACID SYNTHASE SUBUNIT BETA"/>
    <property type="match status" value="1"/>
</dbReference>
<dbReference type="GO" id="GO:0004313">
    <property type="term" value="F:[acyl-carrier-protein] S-acetyltransferase activity"/>
    <property type="evidence" value="ECO:0007669"/>
    <property type="project" value="UniProtKB-EC"/>
</dbReference>
<dbReference type="GO" id="GO:0006633">
    <property type="term" value="P:fatty acid biosynthetic process"/>
    <property type="evidence" value="ECO:0007669"/>
    <property type="project" value="InterPro"/>
</dbReference>
<keyword evidence="7" id="KW-0520">NAD</keyword>
<evidence type="ECO:0000256" key="5">
    <source>
        <dbReference type="ARBA" id="ARBA00022857"/>
    </source>
</evidence>
<keyword evidence="9" id="KW-0511">Multifunctional enzyme</keyword>
<feature type="domain" description="FAS1-like dehydratase" evidence="20">
    <location>
        <begin position="1284"/>
        <end position="1392"/>
    </location>
</feature>
<comment type="catalytic activity">
    <reaction evidence="13">
        <text>(9Z)-octadecenoyl-[ACP] + H2O = (9Z)-octadecenoate + holo-[ACP] + H(+)</text>
        <dbReference type="Rhea" id="RHEA:15057"/>
        <dbReference type="Rhea" id="RHEA-COMP:9685"/>
        <dbReference type="Rhea" id="RHEA-COMP:9924"/>
        <dbReference type="ChEBI" id="CHEBI:15377"/>
        <dbReference type="ChEBI" id="CHEBI:15378"/>
        <dbReference type="ChEBI" id="CHEBI:30823"/>
        <dbReference type="ChEBI" id="CHEBI:64479"/>
        <dbReference type="ChEBI" id="CHEBI:78783"/>
        <dbReference type="EC" id="3.1.2.14"/>
    </reaction>
</comment>
<dbReference type="Gene3D" id="6.10.250.1850">
    <property type="match status" value="1"/>
</dbReference>
<comment type="similarity">
    <text evidence="2">Belongs to the fungal fatty acid synthetase subunit beta family.</text>
</comment>
<accession>A0AAD6NM03</accession>
<dbReference type="Gene3D" id="3.10.129.10">
    <property type="entry name" value="Hotdog Thioesterase"/>
    <property type="match status" value="2"/>
</dbReference>
<dbReference type="Pfam" id="PF00698">
    <property type="entry name" value="Acyl_transf_1"/>
    <property type="match status" value="1"/>
</dbReference>
<dbReference type="InterPro" id="IPR014043">
    <property type="entry name" value="Acyl_transferase_dom"/>
</dbReference>
<dbReference type="SUPFAM" id="SSF52151">
    <property type="entry name" value="FabD/lysophospholipase-like"/>
    <property type="match status" value="2"/>
</dbReference>
<dbReference type="InterPro" id="IPR016452">
    <property type="entry name" value="Fas1/AflB-like"/>
</dbReference>
<dbReference type="FunFam" id="3.30.1120.100:FF:000001">
    <property type="entry name" value="Fatty acid synthase beta subunit dehydratase"/>
    <property type="match status" value="1"/>
</dbReference>
<comment type="caution">
    <text evidence="24">The sequence shown here is derived from an EMBL/GenBank/DDBJ whole genome shotgun (WGS) entry which is preliminary data.</text>
</comment>
<evidence type="ECO:0000256" key="11">
    <source>
        <dbReference type="ARBA" id="ARBA00048237"/>
    </source>
</evidence>
<evidence type="ECO:0000259" key="19">
    <source>
        <dbReference type="Pfam" id="PF08354"/>
    </source>
</evidence>
<dbReference type="Pfam" id="PF08354">
    <property type="entry name" value="Fas1-AflB-like_hel"/>
    <property type="match status" value="1"/>
</dbReference>
<dbReference type="GO" id="GO:0019171">
    <property type="term" value="F:(3R)-hydroxyacyl-[acyl-carrier-protein] dehydratase activity"/>
    <property type="evidence" value="ECO:0007669"/>
    <property type="project" value="UniProtKB-EC"/>
</dbReference>
<dbReference type="InterPro" id="IPR050830">
    <property type="entry name" value="Fungal_FAS"/>
</dbReference>
<dbReference type="Gene3D" id="6.20.240.10">
    <property type="match status" value="1"/>
</dbReference>
<dbReference type="GO" id="GO:0004312">
    <property type="term" value="F:fatty acid synthase activity"/>
    <property type="evidence" value="ECO:0007669"/>
    <property type="project" value="InterPro"/>
</dbReference>
<comment type="subunit">
    <text evidence="10">[Alpha(6)beta(6)] hexamers of two multifunctional subunits (alpha and beta).</text>
</comment>
<comment type="catalytic activity">
    <reaction evidence="14">
        <text>a 2,3-saturated acyl-[ACP] + NAD(+) = a (2E)-enoyl-[ACP] + NADH + H(+)</text>
        <dbReference type="Rhea" id="RHEA:10240"/>
        <dbReference type="Rhea" id="RHEA-COMP:9925"/>
        <dbReference type="Rhea" id="RHEA-COMP:9926"/>
        <dbReference type="ChEBI" id="CHEBI:15378"/>
        <dbReference type="ChEBI" id="CHEBI:57540"/>
        <dbReference type="ChEBI" id="CHEBI:57945"/>
        <dbReference type="ChEBI" id="CHEBI:78784"/>
        <dbReference type="ChEBI" id="CHEBI:78785"/>
        <dbReference type="EC" id="1.3.1.9"/>
    </reaction>
</comment>
<dbReference type="Pfam" id="PF22235">
    <property type="entry name" value="FAS1_thioest_ins"/>
    <property type="match status" value="1"/>
</dbReference>
<dbReference type="GO" id="GO:0005506">
    <property type="term" value="F:iron ion binding"/>
    <property type="evidence" value="ECO:0007669"/>
    <property type="project" value="InterPro"/>
</dbReference>
<evidence type="ECO:0000256" key="8">
    <source>
        <dbReference type="ARBA" id="ARBA00023239"/>
    </source>
</evidence>
<feature type="domain" description="Fatty acid hydroxylase" evidence="18">
    <location>
        <begin position="2037"/>
        <end position="2174"/>
    </location>
</feature>
<evidence type="ECO:0000313" key="25">
    <source>
        <dbReference type="Proteomes" id="UP001221413"/>
    </source>
</evidence>
<evidence type="ECO:0000256" key="6">
    <source>
        <dbReference type="ARBA" id="ARBA00023002"/>
    </source>
</evidence>
<dbReference type="InterPro" id="IPR006694">
    <property type="entry name" value="Fatty_acid_hydroxylase"/>
</dbReference>
<dbReference type="InterPro" id="IPR013565">
    <property type="entry name" value="Fas1/AflB-like_central"/>
</dbReference>
<feature type="domain" description="Fatty acid synthase beta subunit AflB /Fas1-like central" evidence="19">
    <location>
        <begin position="738"/>
        <end position="1087"/>
    </location>
</feature>
<dbReference type="Gene3D" id="3.20.20.70">
    <property type="entry name" value="Aldolase class I"/>
    <property type="match status" value="2"/>
</dbReference>
<keyword evidence="5" id="KW-0521">NADP</keyword>
<comment type="catalytic activity">
    <reaction evidence="11">
        <text>acetyl-CoA + n malonyl-CoA + 2n NADPH + 4n H(+) = a long-chain-acyl-CoA + n CoA + n CO2 + 2n NADP(+).</text>
        <dbReference type="EC" id="2.3.1.86"/>
    </reaction>
</comment>
<keyword evidence="8" id="KW-0456">Lyase</keyword>
<evidence type="ECO:0000256" key="12">
    <source>
        <dbReference type="ARBA" id="ARBA00048462"/>
    </source>
</evidence>
<dbReference type="GO" id="GO:0004321">
    <property type="term" value="F:fatty-acyl-CoA synthase activity"/>
    <property type="evidence" value="ECO:0007669"/>
    <property type="project" value="UniProtKB-EC"/>
</dbReference>
<dbReference type="Pfam" id="PF16073">
    <property type="entry name" value="SAT"/>
    <property type="match status" value="1"/>
</dbReference>
<evidence type="ECO:0000259" key="17">
    <source>
        <dbReference type="Pfam" id="PF00698"/>
    </source>
</evidence>
<dbReference type="Proteomes" id="UP001221413">
    <property type="component" value="Unassembled WGS sequence"/>
</dbReference>
<dbReference type="InterPro" id="IPR032088">
    <property type="entry name" value="SAT"/>
</dbReference>
<gene>
    <name evidence="24" type="ORF">Dda_1473</name>
</gene>
<evidence type="ECO:0000256" key="13">
    <source>
        <dbReference type="ARBA" id="ARBA00048536"/>
    </source>
</evidence>
<dbReference type="SUPFAM" id="SSF54637">
    <property type="entry name" value="Thioesterase/thiol ester dehydrase-isomerase"/>
    <property type="match status" value="1"/>
</dbReference>
<dbReference type="Pfam" id="PF04116">
    <property type="entry name" value="FA_hydroxylase"/>
    <property type="match status" value="1"/>
</dbReference>
<reference evidence="24" key="1">
    <citation type="submission" date="2023-01" db="EMBL/GenBank/DDBJ databases">
        <title>The chitinases involved in constricting ring structure development in the nematode-trapping fungus Drechslerella dactyloides.</title>
        <authorList>
            <person name="Wang R."/>
            <person name="Zhang L."/>
            <person name="Tang P."/>
            <person name="Li S."/>
            <person name="Liang L."/>
        </authorList>
    </citation>
    <scope>NUCLEOTIDE SEQUENCE</scope>
    <source>
        <strain evidence="24">YMF1.00031</strain>
    </source>
</reference>
<dbReference type="EMBL" id="JAQGDS010000002">
    <property type="protein sequence ID" value="KAJ6262915.1"/>
    <property type="molecule type" value="Genomic_DNA"/>
</dbReference>
<dbReference type="PRINTS" id="PR01483">
    <property type="entry name" value="FASYNTHASE"/>
</dbReference>